<proteinExistence type="predicted"/>
<dbReference type="HOGENOM" id="CLU_3119628_0_0_0"/>
<sequence>MPERSLWDDEHYFGVIAVEKTLPSSDFNEEAIAFSVLRGSSMVLFPDHSW</sequence>
<dbReference type="STRING" id="660470.Theba_0396"/>
<dbReference type="KEGG" id="mpg:Theba_0396"/>
<evidence type="ECO:0000313" key="1">
    <source>
        <dbReference type="EMBL" id="AFK06124.1"/>
    </source>
</evidence>
<reference evidence="1 2" key="1">
    <citation type="journal article" date="2012" name="Genome Biol. Evol.">
        <title>Genome Sequence of the Mesophilic Thermotogales Bacterium Mesotoga prima MesG1.Ag.4.2 Reveals the Largest Thermotogales Genome To Date.</title>
        <authorList>
            <person name="Zhaxybayeva O."/>
            <person name="Swithers K.S."/>
            <person name="Foght J."/>
            <person name="Green A.G."/>
            <person name="Bruce D."/>
            <person name="Detter C."/>
            <person name="Han S."/>
            <person name="Teshima H."/>
            <person name="Han J."/>
            <person name="Woyke T."/>
            <person name="Pitluck S."/>
            <person name="Nolan M."/>
            <person name="Ivanova N."/>
            <person name="Pati A."/>
            <person name="Land M.L."/>
            <person name="Dlutek M."/>
            <person name="Doolittle W.F."/>
            <person name="Noll K.M."/>
            <person name="Nesbo C.L."/>
        </authorList>
    </citation>
    <scope>NUCLEOTIDE SEQUENCE [LARGE SCALE GENOMIC DNA]</scope>
    <source>
        <strain evidence="2">mesG1.Ag.4.2</strain>
    </source>
</reference>
<accession>I2F2H1</accession>
<dbReference type="AlphaFoldDB" id="I2F2H1"/>
<organism evidence="1 2">
    <name type="scientific">Mesotoga prima MesG1.Ag.4.2</name>
    <dbReference type="NCBI Taxonomy" id="660470"/>
    <lineage>
        <taxon>Bacteria</taxon>
        <taxon>Thermotogati</taxon>
        <taxon>Thermotogota</taxon>
        <taxon>Thermotogae</taxon>
        <taxon>Kosmotogales</taxon>
        <taxon>Kosmotogaceae</taxon>
        <taxon>Mesotoga</taxon>
    </lineage>
</organism>
<keyword evidence="2" id="KW-1185">Reference proteome</keyword>
<protein>
    <submittedName>
        <fullName evidence="1">Uncharacterized protein</fullName>
    </submittedName>
</protein>
<dbReference type="EMBL" id="CP003532">
    <property type="protein sequence ID" value="AFK06124.1"/>
    <property type="molecule type" value="Genomic_DNA"/>
</dbReference>
<name>I2F2H1_9BACT</name>
<gene>
    <name evidence="1" type="ORF">Theba_0396</name>
</gene>
<evidence type="ECO:0000313" key="2">
    <source>
        <dbReference type="Proteomes" id="UP000002881"/>
    </source>
</evidence>
<dbReference type="Proteomes" id="UP000002881">
    <property type="component" value="Chromosome"/>
</dbReference>